<dbReference type="NCBIfam" id="TIGR00615">
    <property type="entry name" value="recR"/>
    <property type="match status" value="1"/>
</dbReference>
<protein>
    <recommendedName>
        <fullName evidence="7">Toprim domain-containing protein</fullName>
    </recommendedName>
</protein>
<keyword evidence="5" id="KW-0233">DNA recombination</keyword>
<keyword evidence="1" id="KW-0479">Metal-binding</keyword>
<dbReference type="GO" id="GO:0006310">
    <property type="term" value="P:DNA recombination"/>
    <property type="evidence" value="ECO:0007669"/>
    <property type="project" value="UniProtKB-KW"/>
</dbReference>
<reference evidence="8" key="1">
    <citation type="submission" date="2018-05" db="EMBL/GenBank/DDBJ databases">
        <authorList>
            <person name="Lanie J.A."/>
            <person name="Ng W.-L."/>
            <person name="Kazmierczak K.M."/>
            <person name="Andrzejewski T.M."/>
            <person name="Davidsen T.M."/>
            <person name="Wayne K.J."/>
            <person name="Tettelin H."/>
            <person name="Glass J.I."/>
            <person name="Rusch D."/>
            <person name="Podicherti R."/>
            <person name="Tsui H.-C.T."/>
            <person name="Winkler M.E."/>
        </authorList>
    </citation>
    <scope>NUCLEOTIDE SEQUENCE</scope>
</reference>
<dbReference type="Pfam" id="PF13662">
    <property type="entry name" value="Toprim_4"/>
    <property type="match status" value="1"/>
</dbReference>
<evidence type="ECO:0000256" key="3">
    <source>
        <dbReference type="ARBA" id="ARBA00022771"/>
    </source>
</evidence>
<keyword evidence="6" id="KW-0234">DNA repair</keyword>
<dbReference type="Gene3D" id="3.40.1360.10">
    <property type="match status" value="1"/>
</dbReference>
<dbReference type="GO" id="GO:0006281">
    <property type="term" value="P:DNA repair"/>
    <property type="evidence" value="ECO:0007669"/>
    <property type="project" value="UniProtKB-KW"/>
</dbReference>
<keyword evidence="2" id="KW-0227">DNA damage</keyword>
<dbReference type="EMBL" id="UINC01130203">
    <property type="protein sequence ID" value="SVD11117.1"/>
    <property type="molecule type" value="Genomic_DNA"/>
</dbReference>
<dbReference type="InterPro" id="IPR023627">
    <property type="entry name" value="Rcmb_RecR"/>
</dbReference>
<dbReference type="GO" id="GO:0008270">
    <property type="term" value="F:zinc ion binding"/>
    <property type="evidence" value="ECO:0007669"/>
    <property type="project" value="UniProtKB-KW"/>
</dbReference>
<dbReference type="PROSITE" id="PS50880">
    <property type="entry name" value="TOPRIM"/>
    <property type="match status" value="1"/>
</dbReference>
<evidence type="ECO:0000259" key="7">
    <source>
        <dbReference type="PROSITE" id="PS50880"/>
    </source>
</evidence>
<dbReference type="SMART" id="SM00493">
    <property type="entry name" value="TOPRIM"/>
    <property type="match status" value="1"/>
</dbReference>
<evidence type="ECO:0000313" key="8">
    <source>
        <dbReference type="EMBL" id="SVD11117.1"/>
    </source>
</evidence>
<dbReference type="PANTHER" id="PTHR30446">
    <property type="entry name" value="RECOMBINATION PROTEIN RECR"/>
    <property type="match status" value="1"/>
</dbReference>
<keyword evidence="4" id="KW-0862">Zinc</keyword>
<dbReference type="GO" id="GO:0003677">
    <property type="term" value="F:DNA binding"/>
    <property type="evidence" value="ECO:0007669"/>
    <property type="project" value="InterPro"/>
</dbReference>
<dbReference type="CDD" id="cd01025">
    <property type="entry name" value="TOPRIM_recR"/>
    <property type="match status" value="1"/>
</dbReference>
<dbReference type="PROSITE" id="PS01300">
    <property type="entry name" value="RECR"/>
    <property type="match status" value="1"/>
</dbReference>
<evidence type="ECO:0000256" key="6">
    <source>
        <dbReference type="ARBA" id="ARBA00023204"/>
    </source>
</evidence>
<dbReference type="Gene3D" id="1.10.8.420">
    <property type="entry name" value="RecR Domain 1"/>
    <property type="match status" value="1"/>
</dbReference>
<dbReference type="Pfam" id="PF21175">
    <property type="entry name" value="RecR_C"/>
    <property type="match status" value="1"/>
</dbReference>
<dbReference type="InterPro" id="IPR034137">
    <property type="entry name" value="TOPRIM_RecR"/>
</dbReference>
<dbReference type="AlphaFoldDB" id="A0A382SPH5"/>
<dbReference type="SUPFAM" id="SSF111304">
    <property type="entry name" value="Recombination protein RecR"/>
    <property type="match status" value="1"/>
</dbReference>
<dbReference type="InterPro" id="IPR015967">
    <property type="entry name" value="Rcmb_RecR_Znf"/>
</dbReference>
<dbReference type="InterPro" id="IPR006171">
    <property type="entry name" value="TOPRIM_dom"/>
</dbReference>
<sequence length="202" mass="21373">MASLPEPLAVLVAELNRLPGIGPRSAERLALHLIQADTAVAKRLANVLVSSRDKIIECAQCGGLAEKSPCSICANPARDERTICIVERAVDILKVEKSGALHGHYHVLGGKISPMNGVGPEELRVAQLEQRLSNGAADEVIIALGTDVEGDATGHYLAKRLVKLGVKVTRIAHGLPAGSGLEFADELTLSQALEGRRELDAK</sequence>
<dbReference type="PANTHER" id="PTHR30446:SF0">
    <property type="entry name" value="RECOMBINATION PROTEIN RECR"/>
    <property type="match status" value="1"/>
</dbReference>
<organism evidence="8">
    <name type="scientific">marine metagenome</name>
    <dbReference type="NCBI Taxonomy" id="408172"/>
    <lineage>
        <taxon>unclassified sequences</taxon>
        <taxon>metagenomes</taxon>
        <taxon>ecological metagenomes</taxon>
    </lineage>
</organism>
<name>A0A382SPH5_9ZZZZ</name>
<keyword evidence="3" id="KW-0863">Zinc-finger</keyword>
<accession>A0A382SPH5</accession>
<dbReference type="HAMAP" id="MF_00017">
    <property type="entry name" value="RecR"/>
    <property type="match status" value="1"/>
</dbReference>
<evidence type="ECO:0000256" key="5">
    <source>
        <dbReference type="ARBA" id="ARBA00023172"/>
    </source>
</evidence>
<evidence type="ECO:0000256" key="1">
    <source>
        <dbReference type="ARBA" id="ARBA00022723"/>
    </source>
</evidence>
<dbReference type="Pfam" id="PF21176">
    <property type="entry name" value="RecR_HhH"/>
    <property type="match status" value="1"/>
</dbReference>
<feature type="domain" description="Toprim" evidence="7">
    <location>
        <begin position="81"/>
        <end position="176"/>
    </location>
</feature>
<proteinExistence type="inferred from homology"/>
<dbReference type="Pfam" id="PF02132">
    <property type="entry name" value="RecR_ZnF"/>
    <property type="match status" value="1"/>
</dbReference>
<dbReference type="InterPro" id="IPR000093">
    <property type="entry name" value="DNA_Rcmb_RecR"/>
</dbReference>
<dbReference type="Gene3D" id="6.10.250.240">
    <property type="match status" value="1"/>
</dbReference>
<gene>
    <name evidence="8" type="ORF">METZ01_LOCUS363971</name>
</gene>
<evidence type="ECO:0000256" key="4">
    <source>
        <dbReference type="ARBA" id="ARBA00022833"/>
    </source>
</evidence>
<evidence type="ECO:0000256" key="2">
    <source>
        <dbReference type="ARBA" id="ARBA00022763"/>
    </source>
</evidence>